<comment type="caution">
    <text evidence="1">The sequence shown here is derived from an EMBL/GenBank/DDBJ whole genome shotgun (WGS) entry which is preliminary data.</text>
</comment>
<evidence type="ECO:0000313" key="1">
    <source>
        <dbReference type="EMBL" id="NMO13583.1"/>
    </source>
</evidence>
<organism evidence="1 2">
    <name type="scientific">Pyxidicoccus fallax</name>
    <dbReference type="NCBI Taxonomy" id="394095"/>
    <lineage>
        <taxon>Bacteria</taxon>
        <taxon>Pseudomonadati</taxon>
        <taxon>Myxococcota</taxon>
        <taxon>Myxococcia</taxon>
        <taxon>Myxococcales</taxon>
        <taxon>Cystobacterineae</taxon>
        <taxon>Myxococcaceae</taxon>
        <taxon>Pyxidicoccus</taxon>
    </lineage>
</organism>
<reference evidence="1 2" key="1">
    <citation type="submission" date="2020-04" db="EMBL/GenBank/DDBJ databases">
        <title>Draft genome of Pyxidicoccus fallax type strain.</title>
        <authorList>
            <person name="Whitworth D.E."/>
        </authorList>
    </citation>
    <scope>NUCLEOTIDE SEQUENCE [LARGE SCALE GENOMIC DNA]</scope>
    <source>
        <strain evidence="1 2">DSM 14698</strain>
    </source>
</reference>
<gene>
    <name evidence="1" type="ORF">HG543_01725</name>
</gene>
<dbReference type="AlphaFoldDB" id="A0A848LA70"/>
<keyword evidence="2" id="KW-1185">Reference proteome</keyword>
<dbReference type="EMBL" id="JABBJJ010000004">
    <property type="protein sequence ID" value="NMO13583.1"/>
    <property type="molecule type" value="Genomic_DNA"/>
</dbReference>
<name>A0A848LA70_9BACT</name>
<accession>A0A848LA70</accession>
<sequence length="463" mass="51363">MPPPPVQYPAAVKAAFDTAWKTLSRKPGDAAAQDAFARAWLDLEFQLLGEERKEAAGDEPPLKLEGCPAGTPARDCLAASIGRRFDSSWYRVETRGDAAVVLFFHARDPDDGNPETGNLMVGFRGTLQARQGAPLRLTLLSWSEQQVSDVLGTALGRGATPADPKDPATRWGIRFEPLEPEQYALVDALPDEWVALREEGARYWRYRESPAHGARFYIVKEPGLRMAWLSFVDRDGQLEALTQVSKKGDTYQLGGYTLRWPASSPKVGLLTDDYPDAPALPHTPARYAKEYPVFIPKPTPEELREENEKAGTYKTEEGQPVPEMVGRVMARYCDRGYVSHLKAGLYEVRCSCGTSCGASTFVDVKSGRTSALFSIPLAVDAEGMRVAISTDGRMPLRVVGMFDEKEWLRLRRPAEETADISGVMGVSFSGNRLDLRYLDRRGEWTEEEVALPDRPVEAPRAHE</sequence>
<dbReference type="Proteomes" id="UP000518300">
    <property type="component" value="Unassembled WGS sequence"/>
</dbReference>
<proteinExistence type="predicted"/>
<evidence type="ECO:0000313" key="2">
    <source>
        <dbReference type="Proteomes" id="UP000518300"/>
    </source>
</evidence>
<protein>
    <submittedName>
        <fullName evidence="1">Uncharacterized protein</fullName>
    </submittedName>
</protein>
<dbReference type="RefSeq" id="WP_169342859.1">
    <property type="nucleotide sequence ID" value="NZ_JABBJJ010000004.1"/>
</dbReference>